<comment type="caution">
    <text evidence="3">The sequence shown here is derived from an EMBL/GenBank/DDBJ whole genome shotgun (WGS) entry which is preliminary data.</text>
</comment>
<dbReference type="Proteomes" id="UP000466442">
    <property type="component" value="Unassembled WGS sequence"/>
</dbReference>
<evidence type="ECO:0000313" key="3">
    <source>
        <dbReference type="EMBL" id="KAF6212996.1"/>
    </source>
</evidence>
<accession>A0A6A4K7I1</accession>
<dbReference type="OrthoDB" id="8191503at2759"/>
<evidence type="ECO:0000256" key="2">
    <source>
        <dbReference type="SAM" id="SignalP"/>
    </source>
</evidence>
<sequence length="137" mass="15067">MISQNCQVIAALVLISGAWTAARPRYIAIPVEDVRWLETAPADVQEAADPSDRPLYRIPRGSYKAPPVSRASYVDPPPASSAYDEQPIQSDNDSEEAGRVERQSGGGHHEYVDYGAHTGHHGAFGWYADFPVHKHSR</sequence>
<dbReference type="EMBL" id="WIXP02000003">
    <property type="protein sequence ID" value="KAF6212996.1"/>
    <property type="molecule type" value="Genomic_DNA"/>
</dbReference>
<keyword evidence="2" id="KW-0732">Signal</keyword>
<gene>
    <name evidence="3" type="ORF">GE061_010709</name>
</gene>
<evidence type="ECO:0000313" key="4">
    <source>
        <dbReference type="Proteomes" id="UP000466442"/>
    </source>
</evidence>
<proteinExistence type="predicted"/>
<feature type="signal peptide" evidence="2">
    <location>
        <begin position="1"/>
        <end position="20"/>
    </location>
</feature>
<feature type="chain" id="PRO_5043669160" evidence="2">
    <location>
        <begin position="21"/>
        <end position="137"/>
    </location>
</feature>
<dbReference type="AlphaFoldDB" id="A0A6A4K7I1"/>
<name>A0A6A4K7I1_APOLU</name>
<organism evidence="3 4">
    <name type="scientific">Apolygus lucorum</name>
    <name type="common">Small green plant bug</name>
    <name type="synonym">Lygocoris lucorum</name>
    <dbReference type="NCBI Taxonomy" id="248454"/>
    <lineage>
        <taxon>Eukaryota</taxon>
        <taxon>Metazoa</taxon>
        <taxon>Ecdysozoa</taxon>
        <taxon>Arthropoda</taxon>
        <taxon>Hexapoda</taxon>
        <taxon>Insecta</taxon>
        <taxon>Pterygota</taxon>
        <taxon>Neoptera</taxon>
        <taxon>Paraneoptera</taxon>
        <taxon>Hemiptera</taxon>
        <taxon>Heteroptera</taxon>
        <taxon>Panheteroptera</taxon>
        <taxon>Cimicomorpha</taxon>
        <taxon>Miridae</taxon>
        <taxon>Mirini</taxon>
        <taxon>Apolygus</taxon>
    </lineage>
</organism>
<protein>
    <submittedName>
        <fullName evidence="3">Uncharacterized protein</fullName>
    </submittedName>
</protein>
<reference evidence="3" key="1">
    <citation type="journal article" date="2021" name="Mol. Ecol. Resour.">
        <title>Apolygus lucorum genome provides insights into omnivorousness and mesophyll feeding.</title>
        <authorList>
            <person name="Liu Y."/>
            <person name="Liu H."/>
            <person name="Wang H."/>
            <person name="Huang T."/>
            <person name="Liu B."/>
            <person name="Yang B."/>
            <person name="Yin L."/>
            <person name="Li B."/>
            <person name="Zhang Y."/>
            <person name="Zhang S."/>
            <person name="Jiang F."/>
            <person name="Zhang X."/>
            <person name="Ren Y."/>
            <person name="Wang B."/>
            <person name="Wang S."/>
            <person name="Lu Y."/>
            <person name="Wu K."/>
            <person name="Fan W."/>
            <person name="Wang G."/>
        </authorList>
    </citation>
    <scope>NUCLEOTIDE SEQUENCE</scope>
    <source>
        <strain evidence="3">12Hb</strain>
    </source>
</reference>
<feature type="region of interest" description="Disordered" evidence="1">
    <location>
        <begin position="41"/>
        <end position="114"/>
    </location>
</feature>
<keyword evidence="4" id="KW-1185">Reference proteome</keyword>
<feature type="compositionally biased region" description="Basic and acidic residues" evidence="1">
    <location>
        <begin position="96"/>
        <end position="112"/>
    </location>
</feature>
<evidence type="ECO:0000256" key="1">
    <source>
        <dbReference type="SAM" id="MobiDB-lite"/>
    </source>
</evidence>